<protein>
    <submittedName>
        <fullName evidence="3">Nucleoside triphosphatase YtkD</fullName>
    </submittedName>
</protein>
<comment type="caution">
    <text evidence="3">The sequence shown here is derived from an EMBL/GenBank/DDBJ whole genome shotgun (WGS) entry which is preliminary data.</text>
</comment>
<keyword evidence="1" id="KW-0378">Hydrolase</keyword>
<dbReference type="NCBIfam" id="TIGR02705">
    <property type="entry name" value="nudix_YtkD"/>
    <property type="match status" value="1"/>
</dbReference>
<dbReference type="InterPro" id="IPR015797">
    <property type="entry name" value="NUDIX_hydrolase-like_dom_sf"/>
</dbReference>
<dbReference type="GO" id="GO:0016787">
    <property type="term" value="F:hydrolase activity"/>
    <property type="evidence" value="ECO:0007669"/>
    <property type="project" value="UniProtKB-KW"/>
</dbReference>
<evidence type="ECO:0000313" key="4">
    <source>
        <dbReference type="Proteomes" id="UP000571128"/>
    </source>
</evidence>
<dbReference type="Gene3D" id="3.90.79.10">
    <property type="entry name" value="Nucleoside Triphosphate Pyrophosphohydrolase"/>
    <property type="match status" value="1"/>
</dbReference>
<accession>A0A841YI50</accession>
<dbReference type="EMBL" id="JAARPY010000015">
    <property type="protein sequence ID" value="MBC1399657.1"/>
    <property type="molecule type" value="Genomic_DNA"/>
</dbReference>
<evidence type="ECO:0000259" key="2">
    <source>
        <dbReference type="Pfam" id="PF00293"/>
    </source>
</evidence>
<gene>
    <name evidence="3" type="primary">ytkD</name>
    <name evidence="3" type="ORF">HB844_12300</name>
</gene>
<evidence type="ECO:0000313" key="3">
    <source>
        <dbReference type="EMBL" id="MBC1399657.1"/>
    </source>
</evidence>
<name>A0A841YI50_9LIST</name>
<organism evidence="3 4">
    <name type="scientific">Listeria fleischmannii</name>
    <dbReference type="NCBI Taxonomy" id="1069827"/>
    <lineage>
        <taxon>Bacteria</taxon>
        <taxon>Bacillati</taxon>
        <taxon>Bacillota</taxon>
        <taxon>Bacilli</taxon>
        <taxon>Bacillales</taxon>
        <taxon>Listeriaceae</taxon>
        <taxon>Listeria</taxon>
    </lineage>
</organism>
<feature type="domain" description="Nudix hydrolase" evidence="2">
    <location>
        <begin position="37"/>
        <end position="109"/>
    </location>
</feature>
<dbReference type="InterPro" id="IPR000086">
    <property type="entry name" value="NUDIX_hydrolase_dom"/>
</dbReference>
<dbReference type="InterPro" id="IPR020084">
    <property type="entry name" value="NUDIX_hydrolase_CS"/>
</dbReference>
<dbReference type="RefSeq" id="WP_007547267.1">
    <property type="nucleotide sequence ID" value="NZ_JAARPY010000015.1"/>
</dbReference>
<dbReference type="AlphaFoldDB" id="A0A841YI50"/>
<dbReference type="Pfam" id="PF00293">
    <property type="entry name" value="NUDIX"/>
    <property type="match status" value="1"/>
</dbReference>
<dbReference type="SUPFAM" id="SSF55811">
    <property type="entry name" value="Nudix"/>
    <property type="match status" value="1"/>
</dbReference>
<dbReference type="PROSITE" id="PS00893">
    <property type="entry name" value="NUDIX_BOX"/>
    <property type="match status" value="1"/>
</dbReference>
<sequence length="161" mass="18761">MFSYRDDVGSKVSIYFSKQEKECDDCLIIPLYEEKWLFTNHKVRGIEFPGGKGEGNETTNEAAIRELMEETGAYADTFHFIADYVVESADRTFTKRVFFARIKGFQQQNDYLETNGPVLMKGELAELVRHPEFSFFMRDKGMQEILKKLKEKLAKENTFLL</sequence>
<reference evidence="3 4" key="1">
    <citation type="submission" date="2020-03" db="EMBL/GenBank/DDBJ databases">
        <title>Soil Listeria distribution.</title>
        <authorList>
            <person name="Liao J."/>
            <person name="Wiedmann M."/>
        </authorList>
    </citation>
    <scope>NUCLEOTIDE SEQUENCE [LARGE SCALE GENOMIC DNA]</scope>
    <source>
        <strain evidence="3 4">FSL L7-1645</strain>
    </source>
</reference>
<evidence type="ECO:0000256" key="1">
    <source>
        <dbReference type="ARBA" id="ARBA00022801"/>
    </source>
</evidence>
<proteinExistence type="predicted"/>
<dbReference type="CDD" id="cd04665">
    <property type="entry name" value="NUDIX_RppH"/>
    <property type="match status" value="1"/>
</dbReference>
<dbReference type="InterPro" id="IPR014078">
    <property type="entry name" value="Nudix_YtkD"/>
</dbReference>
<dbReference type="Proteomes" id="UP000571128">
    <property type="component" value="Unassembled WGS sequence"/>
</dbReference>